<keyword evidence="3" id="KW-1185">Reference proteome</keyword>
<comment type="caution">
    <text evidence="2">The sequence shown here is derived from an EMBL/GenBank/DDBJ whole genome shotgun (WGS) entry which is preliminary data.</text>
</comment>
<evidence type="ECO:0000313" key="3">
    <source>
        <dbReference type="Proteomes" id="UP000469011"/>
    </source>
</evidence>
<dbReference type="Pfam" id="PF19649">
    <property type="entry name" value="DUF6152"/>
    <property type="match status" value="1"/>
</dbReference>
<protein>
    <recommendedName>
        <fullName evidence="4">DUF5666 domain-containing protein</fullName>
    </recommendedName>
</protein>
<evidence type="ECO:0000313" key="2">
    <source>
        <dbReference type="EMBL" id="NDW05750.1"/>
    </source>
</evidence>
<dbReference type="RefSeq" id="WP_163464007.1">
    <property type="nucleotide sequence ID" value="NZ_JAAAMG010000012.1"/>
</dbReference>
<reference evidence="2 3" key="1">
    <citation type="submission" date="2020-01" db="EMBL/GenBank/DDBJ databases">
        <title>Jiella pacifica sp. nov.</title>
        <authorList>
            <person name="Xue Z."/>
            <person name="Zhu S."/>
            <person name="Chen J."/>
            <person name="Yang J."/>
        </authorList>
    </citation>
    <scope>NUCLEOTIDE SEQUENCE [LARGE SCALE GENOMIC DNA]</scope>
    <source>
        <strain evidence="2 3">40Bstr34</strain>
    </source>
</reference>
<sequence>MRSSFISRTIAALAVGTGLSLAVPVTAVAHHGWAWTEEQESRLEGTITEVSLGNPHAHIEVETDDGVWEVDLAPPYATQRAGFVEGVAKPGDRASFTGHRSKDAGERRFKAETVTVGDKTYDVYPSRQKSMKPGT</sequence>
<proteinExistence type="predicted"/>
<accession>A0A6N9T3A5</accession>
<evidence type="ECO:0008006" key="4">
    <source>
        <dbReference type="Google" id="ProtNLM"/>
    </source>
</evidence>
<dbReference type="AlphaFoldDB" id="A0A6N9T3A5"/>
<feature type="signal peptide" evidence="1">
    <location>
        <begin position="1"/>
        <end position="22"/>
    </location>
</feature>
<dbReference type="InterPro" id="IPR046150">
    <property type="entry name" value="DUF6152"/>
</dbReference>
<name>A0A6N9T3A5_9HYPH</name>
<dbReference type="Proteomes" id="UP000469011">
    <property type="component" value="Unassembled WGS sequence"/>
</dbReference>
<gene>
    <name evidence="2" type="ORF">GTK09_15095</name>
</gene>
<feature type="chain" id="PRO_5026753415" description="DUF5666 domain-containing protein" evidence="1">
    <location>
        <begin position="23"/>
        <end position="135"/>
    </location>
</feature>
<dbReference type="EMBL" id="JAAAMG010000012">
    <property type="protein sequence ID" value="NDW05750.1"/>
    <property type="molecule type" value="Genomic_DNA"/>
</dbReference>
<keyword evidence="1" id="KW-0732">Signal</keyword>
<organism evidence="2 3">
    <name type="scientific">Jiella pacifica</name>
    <dbReference type="NCBI Taxonomy" id="2696469"/>
    <lineage>
        <taxon>Bacteria</taxon>
        <taxon>Pseudomonadati</taxon>
        <taxon>Pseudomonadota</taxon>
        <taxon>Alphaproteobacteria</taxon>
        <taxon>Hyphomicrobiales</taxon>
        <taxon>Aurantimonadaceae</taxon>
        <taxon>Jiella</taxon>
    </lineage>
</organism>
<evidence type="ECO:0000256" key="1">
    <source>
        <dbReference type="SAM" id="SignalP"/>
    </source>
</evidence>